<dbReference type="SUPFAM" id="SSF50242">
    <property type="entry name" value="TIMP-like"/>
    <property type="match status" value="1"/>
</dbReference>
<reference evidence="2" key="1">
    <citation type="submission" date="2025-08" db="UniProtKB">
        <authorList>
            <consortium name="RefSeq"/>
        </authorList>
    </citation>
    <scope>IDENTIFICATION</scope>
</reference>
<proteinExistence type="predicted"/>
<organism evidence="1 2">
    <name type="scientific">Gekko japonicus</name>
    <name type="common">Schlegel's Japanese gecko</name>
    <dbReference type="NCBI Taxonomy" id="146911"/>
    <lineage>
        <taxon>Eukaryota</taxon>
        <taxon>Metazoa</taxon>
        <taxon>Chordata</taxon>
        <taxon>Craniata</taxon>
        <taxon>Vertebrata</taxon>
        <taxon>Euteleostomi</taxon>
        <taxon>Lepidosauria</taxon>
        <taxon>Squamata</taxon>
        <taxon>Bifurcata</taxon>
        <taxon>Gekkota</taxon>
        <taxon>Gekkonidae</taxon>
        <taxon>Gekkoninae</taxon>
        <taxon>Gekko</taxon>
    </lineage>
</organism>
<dbReference type="Proteomes" id="UP000694871">
    <property type="component" value="Unplaced"/>
</dbReference>
<evidence type="ECO:0000313" key="2">
    <source>
        <dbReference type="RefSeq" id="XP_015279126.1"/>
    </source>
</evidence>
<dbReference type="PANTHER" id="PTHR35967:SF1">
    <property type="entry name" value="UPF0450 PROTEIN C17ORF58"/>
    <property type="match status" value="1"/>
</dbReference>
<accession>A0ABM1KZI9</accession>
<dbReference type="InterPro" id="IPR008993">
    <property type="entry name" value="TIMP-like_OB-fold"/>
</dbReference>
<dbReference type="GeneID" id="107120878"/>
<dbReference type="Gene3D" id="2.40.50.120">
    <property type="match status" value="1"/>
</dbReference>
<sequence length="112" mass="13134">MRLVVMLVNNNGLYKINRLFINPDGFFFRVHILVVGALYCSRPCPDFKLGSRYIVMGNIYHRRQQLPRALQEHLRGRLRPGDGLLWSGSSYVKRFNKRRDQKVQAAAQRTCR</sequence>
<dbReference type="RefSeq" id="XP_015279126.1">
    <property type="nucleotide sequence ID" value="XM_015423640.1"/>
</dbReference>
<evidence type="ECO:0000313" key="1">
    <source>
        <dbReference type="Proteomes" id="UP000694871"/>
    </source>
</evidence>
<dbReference type="PANTHER" id="PTHR35967">
    <property type="entry name" value="UPF0450 PROTEIN C17ORF58"/>
    <property type="match status" value="1"/>
</dbReference>
<gene>
    <name evidence="2" type="primary">LOC107120878</name>
</gene>
<protein>
    <submittedName>
        <fullName evidence="2">UPF0450 protein C17orf58 homolog</fullName>
    </submittedName>
</protein>
<name>A0ABM1KZI9_GEKJA</name>
<keyword evidence="1" id="KW-1185">Reference proteome</keyword>